<accession>A0ABM8Y586</accession>
<sequence>MKQFSLVLIPGWGMEEQIWESFLPYVHDFPVHVVHWRNVEDQQDFERRIIEVAKDKEVILIGWSLGALATLQVYNSLQTKGIVLLGGTAKFTMDSDYVHGWKESFVERMKRSLLKQKDATLKKFYVSMFSKAEQEIGEEQAFLKIAEGFQGDSIDSLQCGLEYLIKTDAREQLQQIDVPLLLFHGKADAICPLSAAQYICEKTNASLTIIEEAGHALCFTHPERCAKEILQFVKEIQQNDQQAVVTKTI</sequence>
<evidence type="ECO:0000259" key="2">
    <source>
        <dbReference type="Pfam" id="PF12697"/>
    </source>
</evidence>
<dbReference type="Gene3D" id="3.40.50.1820">
    <property type="entry name" value="alpha/beta hydrolase"/>
    <property type="match status" value="1"/>
</dbReference>
<dbReference type="PANTHER" id="PTHR43798">
    <property type="entry name" value="MONOACYLGLYCEROL LIPASE"/>
    <property type="match status" value="1"/>
</dbReference>
<gene>
    <name evidence="3" type="ORF">BACCIP111899_00037</name>
</gene>
<protein>
    <submittedName>
        <fullName evidence="3">Arylesterase</fullName>
        <ecNumber evidence="3">3.1.1.2</ecNumber>
    </submittedName>
</protein>
<dbReference type="Proteomes" id="UP000789423">
    <property type="component" value="Unassembled WGS sequence"/>
</dbReference>
<dbReference type="EC" id="3.1.1.2" evidence="3"/>
<dbReference type="InterPro" id="IPR000073">
    <property type="entry name" value="AB_hydrolase_1"/>
</dbReference>
<dbReference type="GO" id="GO:0004064">
    <property type="term" value="F:arylesterase activity"/>
    <property type="evidence" value="ECO:0007669"/>
    <property type="project" value="UniProtKB-EC"/>
</dbReference>
<proteinExistence type="predicted"/>
<dbReference type="SUPFAM" id="SSF53474">
    <property type="entry name" value="alpha/beta-Hydrolases"/>
    <property type="match status" value="1"/>
</dbReference>
<evidence type="ECO:0000313" key="4">
    <source>
        <dbReference type="Proteomes" id="UP000789423"/>
    </source>
</evidence>
<evidence type="ECO:0000256" key="1">
    <source>
        <dbReference type="ARBA" id="ARBA00022801"/>
    </source>
</evidence>
<reference evidence="3 4" key="1">
    <citation type="submission" date="2021-10" db="EMBL/GenBank/DDBJ databases">
        <authorList>
            <person name="Criscuolo A."/>
        </authorList>
    </citation>
    <scope>NUCLEOTIDE SEQUENCE [LARGE SCALE GENOMIC DNA]</scope>
    <source>
        <strain evidence="4">CIP 111899</strain>
    </source>
</reference>
<dbReference type="PANTHER" id="PTHR43798:SF31">
    <property type="entry name" value="AB HYDROLASE SUPERFAMILY PROTEIN YCLE"/>
    <property type="match status" value="1"/>
</dbReference>
<organism evidence="3 4">
    <name type="scientific">Bacillus rhizoplanae</name>
    <dbReference type="NCBI Taxonomy" id="2880966"/>
    <lineage>
        <taxon>Bacteria</taxon>
        <taxon>Bacillati</taxon>
        <taxon>Bacillota</taxon>
        <taxon>Bacilli</taxon>
        <taxon>Bacillales</taxon>
        <taxon>Bacillaceae</taxon>
        <taxon>Bacillus</taxon>
    </lineage>
</organism>
<name>A0ABM8Y586_9BACI</name>
<dbReference type="EMBL" id="CAKJTI010000001">
    <property type="protein sequence ID" value="CAG9610865.1"/>
    <property type="molecule type" value="Genomic_DNA"/>
</dbReference>
<comment type="caution">
    <text evidence="3">The sequence shown here is derived from an EMBL/GenBank/DDBJ whole genome shotgun (WGS) entry which is preliminary data.</text>
</comment>
<evidence type="ECO:0000313" key="3">
    <source>
        <dbReference type="EMBL" id="CAG9610865.1"/>
    </source>
</evidence>
<feature type="domain" description="AB hydrolase-1" evidence="2">
    <location>
        <begin position="6"/>
        <end position="227"/>
    </location>
</feature>
<keyword evidence="1 3" id="KW-0378">Hydrolase</keyword>
<dbReference type="RefSeq" id="WP_230573232.1">
    <property type="nucleotide sequence ID" value="NZ_CAKJTI010000001.1"/>
</dbReference>
<dbReference type="InterPro" id="IPR029058">
    <property type="entry name" value="AB_hydrolase_fold"/>
</dbReference>
<keyword evidence="4" id="KW-1185">Reference proteome</keyword>
<dbReference type="Pfam" id="PF12697">
    <property type="entry name" value="Abhydrolase_6"/>
    <property type="match status" value="1"/>
</dbReference>
<dbReference type="InterPro" id="IPR050266">
    <property type="entry name" value="AB_hydrolase_sf"/>
</dbReference>